<dbReference type="PANTHER" id="PTHR31121:SF6">
    <property type="entry name" value="ALPHA-1,2 MANNOSYLTRANSFERASE KTR1"/>
    <property type="match status" value="1"/>
</dbReference>
<dbReference type="Gene3D" id="3.90.550.10">
    <property type="entry name" value="Spore Coat Polysaccharide Biosynthesis Protein SpsA, Chain A"/>
    <property type="match status" value="1"/>
</dbReference>
<reference evidence="4 5" key="1">
    <citation type="journal article" date="2018" name="MBio">
        <title>Comparative Genomics Reveals the Core Gene Toolbox for the Fungus-Insect Symbiosis.</title>
        <authorList>
            <person name="Wang Y."/>
            <person name="Stata M."/>
            <person name="Wang W."/>
            <person name="Stajich J.E."/>
            <person name="White M.M."/>
            <person name="Moncalvo J.M."/>
        </authorList>
    </citation>
    <scope>NUCLEOTIDE SEQUENCE [LARGE SCALE GENOMIC DNA]</scope>
    <source>
        <strain evidence="4 5">SC-DP-2</strain>
    </source>
</reference>
<sequence>MKNWNFVILIVLCFLSLYPSLFHIPSFSISDDCPDPFSCDRIKQTSIPVNFMQWLYSKLLPTYSDLLVPDKDSSKKDPEEDFFDFDALGPDFSRLPDWPTSFPPDLVQYRIRTLNSTFASNQLKWKAEVAPWVVHHRGVAENLYLHRPDPREKAAIVVLVRNSELRQLQHSIRMMEDRFNRVYNYPYIFLNDKPFSNKFIQTIAKSTSSSTTFSLIPYDHWSIPDSVNFFKAKVEHRKLSSQNVPYGGSMSYRHMCRFNSGFFYKHPLLQDLDFYWRLEPDIDFYCDLDFDPFKFMRENNKVYSFVIFLTELEKTIPSLWESTLQYAYDKNISSNSLKLFADKYDNYNLCHFWSNFEIASLKWFRSDEYESYFQHLDKSGNFFYERWGDAPIHSLAAGLLLDIDQIHFFNEIGYRHDGFARWPVYKNNSAAASKCMVPSDRFRNFDIDGTVCSSLWEEYKPYPWDIKDTENALNKLYLQKLQKPSDQNYMFVDQKWRDAIYRN</sequence>
<keyword evidence="3" id="KW-0732">Signal</keyword>
<evidence type="ECO:0000313" key="4">
    <source>
        <dbReference type="EMBL" id="PVV01979.1"/>
    </source>
</evidence>
<gene>
    <name evidence="4" type="ORF">BB560_003581</name>
</gene>
<name>A0A2T9ZBJ0_9FUNG</name>
<dbReference type="EMBL" id="MBFS01000674">
    <property type="protein sequence ID" value="PVV01979.1"/>
    <property type="molecule type" value="Genomic_DNA"/>
</dbReference>
<dbReference type="GO" id="GO:0016020">
    <property type="term" value="C:membrane"/>
    <property type="evidence" value="ECO:0007669"/>
    <property type="project" value="InterPro"/>
</dbReference>
<comment type="similarity">
    <text evidence="1">Belongs to the glycosyltransferase 15 family.</text>
</comment>
<evidence type="ECO:0008006" key="6">
    <source>
        <dbReference type="Google" id="ProtNLM"/>
    </source>
</evidence>
<dbReference type="GO" id="GO:0000026">
    <property type="term" value="F:alpha-1,2-mannosyltransferase activity"/>
    <property type="evidence" value="ECO:0007669"/>
    <property type="project" value="TreeGrafter"/>
</dbReference>
<feature type="chain" id="PRO_5015669647" description="Glycosyl transferase CAP10 domain-containing protein" evidence="3">
    <location>
        <begin position="24"/>
        <end position="503"/>
    </location>
</feature>
<dbReference type="InterPro" id="IPR029044">
    <property type="entry name" value="Nucleotide-diphossugar_trans"/>
</dbReference>
<feature type="signal peptide" evidence="3">
    <location>
        <begin position="1"/>
        <end position="23"/>
    </location>
</feature>
<dbReference type="PANTHER" id="PTHR31121">
    <property type="entry name" value="ALPHA-1,2 MANNOSYLTRANSFERASE KTR1"/>
    <property type="match status" value="1"/>
</dbReference>
<dbReference type="FunFam" id="3.90.550.10:FF:000051">
    <property type="entry name" value="Alpha-1,2-mannosyltransferase (Ktr4)"/>
    <property type="match status" value="1"/>
</dbReference>
<evidence type="ECO:0000256" key="3">
    <source>
        <dbReference type="SAM" id="SignalP"/>
    </source>
</evidence>
<dbReference type="OrthoDB" id="439943at2759"/>
<dbReference type="Pfam" id="PF01793">
    <property type="entry name" value="Glyco_transf_15"/>
    <property type="match status" value="1"/>
</dbReference>
<dbReference type="GO" id="GO:0000032">
    <property type="term" value="P:cell wall mannoprotein biosynthetic process"/>
    <property type="evidence" value="ECO:0007669"/>
    <property type="project" value="TreeGrafter"/>
</dbReference>
<dbReference type="Proteomes" id="UP000245609">
    <property type="component" value="Unassembled WGS sequence"/>
</dbReference>
<proteinExistence type="inferred from homology"/>
<evidence type="ECO:0000256" key="1">
    <source>
        <dbReference type="ARBA" id="ARBA00007677"/>
    </source>
</evidence>
<protein>
    <recommendedName>
        <fullName evidence="6">Glycosyl transferase CAP10 domain-containing protein</fullName>
    </recommendedName>
</protein>
<dbReference type="AlphaFoldDB" id="A0A2T9ZBJ0"/>
<evidence type="ECO:0000256" key="2">
    <source>
        <dbReference type="ARBA" id="ARBA00022679"/>
    </source>
</evidence>
<accession>A0A2T9ZBJ0</accession>
<keyword evidence="5" id="KW-1185">Reference proteome</keyword>
<dbReference type="GO" id="GO:0006487">
    <property type="term" value="P:protein N-linked glycosylation"/>
    <property type="evidence" value="ECO:0007669"/>
    <property type="project" value="TreeGrafter"/>
</dbReference>
<organism evidence="4 5">
    <name type="scientific">Smittium megazygosporum</name>
    <dbReference type="NCBI Taxonomy" id="133381"/>
    <lineage>
        <taxon>Eukaryota</taxon>
        <taxon>Fungi</taxon>
        <taxon>Fungi incertae sedis</taxon>
        <taxon>Zoopagomycota</taxon>
        <taxon>Kickxellomycotina</taxon>
        <taxon>Harpellomycetes</taxon>
        <taxon>Harpellales</taxon>
        <taxon>Legeriomycetaceae</taxon>
        <taxon>Smittium</taxon>
    </lineage>
</organism>
<comment type="caution">
    <text evidence="4">The sequence shown here is derived from an EMBL/GenBank/DDBJ whole genome shotgun (WGS) entry which is preliminary data.</text>
</comment>
<dbReference type="GO" id="GO:0005794">
    <property type="term" value="C:Golgi apparatus"/>
    <property type="evidence" value="ECO:0007669"/>
    <property type="project" value="TreeGrafter"/>
</dbReference>
<evidence type="ECO:0000313" key="5">
    <source>
        <dbReference type="Proteomes" id="UP000245609"/>
    </source>
</evidence>
<dbReference type="SUPFAM" id="SSF53448">
    <property type="entry name" value="Nucleotide-diphospho-sugar transferases"/>
    <property type="match status" value="1"/>
</dbReference>
<keyword evidence="2" id="KW-0808">Transferase</keyword>
<dbReference type="InterPro" id="IPR002685">
    <property type="entry name" value="Glyco_trans_15"/>
</dbReference>